<evidence type="ECO:0000256" key="5">
    <source>
        <dbReference type="ARBA" id="ARBA00022692"/>
    </source>
</evidence>
<dbReference type="PROSITE" id="PS50892">
    <property type="entry name" value="V_SNARE"/>
    <property type="match status" value="1"/>
</dbReference>
<evidence type="ECO:0000313" key="19">
    <source>
        <dbReference type="Proteomes" id="UP000243052"/>
    </source>
</evidence>
<evidence type="ECO:0000256" key="14">
    <source>
        <dbReference type="PROSITE-ProRule" id="PRU00290"/>
    </source>
</evidence>
<keyword evidence="6" id="KW-0256">Endoplasmic reticulum</keyword>
<keyword evidence="12 15" id="KW-0472">Membrane</keyword>
<dbReference type="InterPro" id="IPR011012">
    <property type="entry name" value="Longin-like_dom_sf"/>
</dbReference>
<keyword evidence="19" id="KW-1185">Reference proteome</keyword>
<dbReference type="SMART" id="SM01270">
    <property type="entry name" value="Longin"/>
    <property type="match status" value="1"/>
</dbReference>
<dbReference type="PROSITE" id="PS50859">
    <property type="entry name" value="LONGIN"/>
    <property type="match status" value="1"/>
</dbReference>
<evidence type="ECO:0000256" key="12">
    <source>
        <dbReference type="ARBA" id="ARBA00023136"/>
    </source>
</evidence>
<evidence type="ECO:0000259" key="16">
    <source>
        <dbReference type="PROSITE" id="PS50859"/>
    </source>
</evidence>
<keyword evidence="4" id="KW-0813">Transport</keyword>
<dbReference type="FunFam" id="1.20.5.110:FF:000065">
    <property type="entry name" value="SEC22 (YLR268W)"/>
    <property type="match status" value="1"/>
</dbReference>
<dbReference type="SUPFAM" id="SSF58038">
    <property type="entry name" value="SNARE fusion complex"/>
    <property type="match status" value="1"/>
</dbReference>
<evidence type="ECO:0000313" key="18">
    <source>
        <dbReference type="EMBL" id="AMD20118.1"/>
    </source>
</evidence>
<dbReference type="GO" id="GO:0006888">
    <property type="term" value="P:endoplasmic reticulum to Golgi vesicle-mediated transport"/>
    <property type="evidence" value="ECO:0007669"/>
    <property type="project" value="InterPro"/>
</dbReference>
<evidence type="ECO:0000256" key="8">
    <source>
        <dbReference type="ARBA" id="ARBA00022927"/>
    </source>
</evidence>
<dbReference type="Gene3D" id="1.20.5.110">
    <property type="match status" value="1"/>
</dbReference>
<dbReference type="PANTHER" id="PTHR45837">
    <property type="entry name" value="VESICLE-TRAFFICKING PROTEIN SEC22B"/>
    <property type="match status" value="1"/>
</dbReference>
<keyword evidence="9 15" id="KW-1133">Transmembrane helix</keyword>
<keyword evidence="7" id="KW-0931">ER-Golgi transport</keyword>
<evidence type="ECO:0000256" key="13">
    <source>
        <dbReference type="ARBA" id="ARBA00024249"/>
    </source>
</evidence>
<keyword evidence="10" id="KW-0333">Golgi apparatus</keyword>
<proteinExistence type="inferred from homology"/>
<accession>A0A109UZD4</accession>
<dbReference type="Pfam" id="PF00957">
    <property type="entry name" value="Synaptobrevin"/>
    <property type="match status" value="1"/>
</dbReference>
<evidence type="ECO:0000256" key="10">
    <source>
        <dbReference type="ARBA" id="ARBA00023034"/>
    </source>
</evidence>
<dbReference type="InterPro" id="IPR010908">
    <property type="entry name" value="Longin_dom"/>
</dbReference>
<feature type="domain" description="V-SNARE coiled-coil homology" evidence="17">
    <location>
        <begin position="132"/>
        <end position="188"/>
    </location>
</feature>
<evidence type="ECO:0000256" key="3">
    <source>
        <dbReference type="ARBA" id="ARBA00008025"/>
    </source>
</evidence>
<reference evidence="18 19" key="1">
    <citation type="submission" date="2016-01" db="EMBL/GenBank/DDBJ databases">
        <title>Genome sequence of the yeast Holleya sinecauda.</title>
        <authorList>
            <person name="Dietrich F.S."/>
        </authorList>
    </citation>
    <scope>NUCLEOTIDE SEQUENCE [LARGE SCALE GENOMIC DNA]</scope>
    <source>
        <strain evidence="18 19">ATCC 58844</strain>
    </source>
</reference>
<keyword evidence="11 14" id="KW-0175">Coiled coil</keyword>
<dbReference type="CDD" id="cd14824">
    <property type="entry name" value="Longin"/>
    <property type="match status" value="1"/>
</dbReference>
<dbReference type="Gene3D" id="3.30.450.50">
    <property type="entry name" value="Longin domain"/>
    <property type="match status" value="1"/>
</dbReference>
<evidence type="ECO:0000256" key="7">
    <source>
        <dbReference type="ARBA" id="ARBA00022892"/>
    </source>
</evidence>
<dbReference type="CDD" id="cd15866">
    <property type="entry name" value="R-SNARE_SEC22"/>
    <property type="match status" value="1"/>
</dbReference>
<keyword evidence="8" id="KW-0653">Protein transport</keyword>
<dbReference type="Proteomes" id="UP000243052">
    <property type="component" value="Chromosome iii"/>
</dbReference>
<dbReference type="InterPro" id="IPR042855">
    <property type="entry name" value="V_SNARE_CC"/>
</dbReference>
<dbReference type="GO" id="GO:0006890">
    <property type="term" value="P:retrograde vesicle-mediated transport, Golgi to endoplasmic reticulum"/>
    <property type="evidence" value="ECO:0007669"/>
    <property type="project" value="InterPro"/>
</dbReference>
<protein>
    <recommendedName>
        <fullName evidence="13">Protein transport protein SEC22</fullName>
    </recommendedName>
</protein>
<dbReference type="GO" id="GO:0005789">
    <property type="term" value="C:endoplasmic reticulum membrane"/>
    <property type="evidence" value="ECO:0007669"/>
    <property type="project" value="UniProtKB-SubCell"/>
</dbReference>
<dbReference type="STRING" id="45286.A0A109UZD4"/>
<dbReference type="RefSeq" id="XP_017987114.1">
    <property type="nucleotide sequence ID" value="XM_018130998.1"/>
</dbReference>
<dbReference type="GO" id="GO:0015031">
    <property type="term" value="P:protein transport"/>
    <property type="evidence" value="ECO:0007669"/>
    <property type="project" value="UniProtKB-KW"/>
</dbReference>
<name>A0A109UZD4_9SACH</name>
<dbReference type="GO" id="GO:0005484">
    <property type="term" value="F:SNAP receptor activity"/>
    <property type="evidence" value="ECO:0007669"/>
    <property type="project" value="InterPro"/>
</dbReference>
<evidence type="ECO:0000256" key="11">
    <source>
        <dbReference type="ARBA" id="ARBA00023054"/>
    </source>
</evidence>
<evidence type="ECO:0000256" key="15">
    <source>
        <dbReference type="SAM" id="Phobius"/>
    </source>
</evidence>
<comment type="similarity">
    <text evidence="3">Belongs to the synaptobrevin family.</text>
</comment>
<keyword evidence="5 15" id="KW-0812">Transmembrane</keyword>
<feature type="domain" description="Longin" evidence="16">
    <location>
        <begin position="6"/>
        <end position="117"/>
    </location>
</feature>
<dbReference type="OrthoDB" id="1719357at2759"/>
<evidence type="ECO:0000256" key="1">
    <source>
        <dbReference type="ARBA" id="ARBA00004163"/>
    </source>
</evidence>
<sequence length="214" mass="24783">MIKSTLIFREDGLPFCSSVDDDTDPGLADQKKKVKVLVSRFTPTSANEATIESGAYEIHYIRHQTVVYLVIVEQGCPRNLAFAYLSDIRQEFEHNYGHEYLKADVRPYAFVSFDNFLEKTKKLYNDKRVQGSLDQLNNDLRGVREIMTKNIEDLLYRGDSLDRMSDLSATLRADSRKYRQSARQINWDLMLSQYGPIVLIALLVVGAIWWMFLR</sequence>
<evidence type="ECO:0000256" key="6">
    <source>
        <dbReference type="ARBA" id="ARBA00022824"/>
    </source>
</evidence>
<dbReference type="GO" id="GO:0000139">
    <property type="term" value="C:Golgi membrane"/>
    <property type="evidence" value="ECO:0007669"/>
    <property type="project" value="UniProtKB-SubCell"/>
</dbReference>
<feature type="transmembrane region" description="Helical" evidence="15">
    <location>
        <begin position="189"/>
        <end position="212"/>
    </location>
</feature>
<evidence type="ECO:0000256" key="9">
    <source>
        <dbReference type="ARBA" id="ARBA00022989"/>
    </source>
</evidence>
<gene>
    <name evidence="18" type="ORF">AW171_hschr31989</name>
</gene>
<evidence type="ECO:0000256" key="4">
    <source>
        <dbReference type="ARBA" id="ARBA00022448"/>
    </source>
</evidence>
<dbReference type="InterPro" id="IPR044565">
    <property type="entry name" value="Sec22"/>
</dbReference>
<organism evidence="18 19">
    <name type="scientific">Eremothecium sinecaudum</name>
    <dbReference type="NCBI Taxonomy" id="45286"/>
    <lineage>
        <taxon>Eukaryota</taxon>
        <taxon>Fungi</taxon>
        <taxon>Dikarya</taxon>
        <taxon>Ascomycota</taxon>
        <taxon>Saccharomycotina</taxon>
        <taxon>Saccharomycetes</taxon>
        <taxon>Saccharomycetales</taxon>
        <taxon>Saccharomycetaceae</taxon>
        <taxon>Eremothecium</taxon>
    </lineage>
</organism>
<dbReference type="AlphaFoldDB" id="A0A109UZD4"/>
<evidence type="ECO:0000256" key="2">
    <source>
        <dbReference type="ARBA" id="ARBA00004409"/>
    </source>
</evidence>
<dbReference type="Pfam" id="PF13774">
    <property type="entry name" value="Longin"/>
    <property type="match status" value="1"/>
</dbReference>
<dbReference type="EMBL" id="CP014243">
    <property type="protein sequence ID" value="AMD20118.1"/>
    <property type="molecule type" value="Genomic_DNA"/>
</dbReference>
<evidence type="ECO:0000259" key="17">
    <source>
        <dbReference type="PROSITE" id="PS50892"/>
    </source>
</evidence>
<dbReference type="SUPFAM" id="SSF64356">
    <property type="entry name" value="SNARE-like"/>
    <property type="match status" value="1"/>
</dbReference>
<dbReference type="GeneID" id="28723352"/>
<comment type="subcellular location">
    <subcellularLocation>
        <location evidence="1">Endoplasmic reticulum membrane</location>
        <topology evidence="1">Single-pass type IV membrane protein</topology>
    </subcellularLocation>
    <subcellularLocation>
        <location evidence="2">Golgi apparatus membrane</location>
        <topology evidence="2">Single-pass type IV membrane protein</topology>
    </subcellularLocation>
</comment>